<evidence type="ECO:0000313" key="1">
    <source>
        <dbReference type="EMBL" id="SHE99536.1"/>
    </source>
</evidence>
<protein>
    <recommendedName>
        <fullName evidence="3">Phytanoyl-CoA dioxygenase (PhyH)</fullName>
    </recommendedName>
</protein>
<accession>A0A1M4Y1S9</accession>
<dbReference type="OrthoDB" id="9796766at2"/>
<organism evidence="1 2">
    <name type="scientific">Kaistia soli DSM 19436</name>
    <dbReference type="NCBI Taxonomy" id="1122133"/>
    <lineage>
        <taxon>Bacteria</taxon>
        <taxon>Pseudomonadati</taxon>
        <taxon>Pseudomonadota</taxon>
        <taxon>Alphaproteobacteria</taxon>
        <taxon>Hyphomicrobiales</taxon>
        <taxon>Kaistiaceae</taxon>
        <taxon>Kaistia</taxon>
    </lineage>
</organism>
<gene>
    <name evidence="1" type="ORF">SAMN02745157_1396</name>
</gene>
<dbReference type="EMBL" id="FQUP01000001">
    <property type="protein sequence ID" value="SHE99536.1"/>
    <property type="molecule type" value="Genomic_DNA"/>
</dbReference>
<sequence>MDQASVLDRPVDVATRLQRDLKANGFAVVRNVLTQDQVRELRAMTGRHLKSAGWYNYGGKLQVQAMHVVPGLAGILTSESVLGVLKEIAHPLDVELTFECDLMINTTSTWHKDIVHHPAYPDSRVFSDEAFHIYKIAFYLQEQASDSPSTLKVRPGSHMRVDGMDLPVEGTSVRPGDAVIFDVRIDHVGQMPSLTDRMLRKTLEAFGPRLHFDVQKAFTRSRSFLRAATGHMSDRMAVFMTFGPSEAWTHAYADAARNRHKEFARTLDETVLSRLARDHVIAPT</sequence>
<dbReference type="Proteomes" id="UP000184485">
    <property type="component" value="Unassembled WGS sequence"/>
</dbReference>
<dbReference type="SUPFAM" id="SSF51197">
    <property type="entry name" value="Clavaminate synthase-like"/>
    <property type="match status" value="1"/>
</dbReference>
<dbReference type="AlphaFoldDB" id="A0A1M4Y1S9"/>
<evidence type="ECO:0008006" key="3">
    <source>
        <dbReference type="Google" id="ProtNLM"/>
    </source>
</evidence>
<evidence type="ECO:0000313" key="2">
    <source>
        <dbReference type="Proteomes" id="UP000184485"/>
    </source>
</evidence>
<dbReference type="Gene3D" id="2.60.120.620">
    <property type="entry name" value="q2cbj1_9rhob like domain"/>
    <property type="match status" value="1"/>
</dbReference>
<proteinExistence type="predicted"/>
<dbReference type="STRING" id="1122133.SAMN02745157_1396"/>
<keyword evidence="2" id="KW-1185">Reference proteome</keyword>
<reference evidence="1 2" key="1">
    <citation type="submission" date="2016-11" db="EMBL/GenBank/DDBJ databases">
        <authorList>
            <person name="Jaros S."/>
            <person name="Januszkiewicz K."/>
            <person name="Wedrychowicz H."/>
        </authorList>
    </citation>
    <scope>NUCLEOTIDE SEQUENCE [LARGE SCALE GENOMIC DNA]</scope>
    <source>
        <strain evidence="1 2">DSM 19436</strain>
    </source>
</reference>
<name>A0A1M4Y1S9_9HYPH</name>